<protein>
    <submittedName>
        <fullName evidence="1">Uncharacterized protein</fullName>
    </submittedName>
</protein>
<dbReference type="NCBIfam" id="TIGR01589">
    <property type="entry name" value="A_thal_3526"/>
    <property type="match status" value="1"/>
</dbReference>
<proteinExistence type="predicted"/>
<dbReference type="Proteomes" id="UP000467840">
    <property type="component" value="Chromosome 14"/>
</dbReference>
<reference evidence="1 2" key="1">
    <citation type="journal article" date="2020" name="Mol. Plant">
        <title>The Chromosome-Based Rubber Tree Genome Provides New Insights into Spurge Genome Evolution and Rubber Biosynthesis.</title>
        <authorList>
            <person name="Liu J."/>
            <person name="Shi C."/>
            <person name="Shi C.C."/>
            <person name="Li W."/>
            <person name="Zhang Q.J."/>
            <person name="Zhang Y."/>
            <person name="Li K."/>
            <person name="Lu H.F."/>
            <person name="Shi C."/>
            <person name="Zhu S.T."/>
            <person name="Xiao Z.Y."/>
            <person name="Nan H."/>
            <person name="Yue Y."/>
            <person name="Zhu X.G."/>
            <person name="Wu Y."/>
            <person name="Hong X.N."/>
            <person name="Fan G.Y."/>
            <person name="Tong Y."/>
            <person name="Zhang D."/>
            <person name="Mao C.L."/>
            <person name="Liu Y.L."/>
            <person name="Hao S.J."/>
            <person name="Liu W.Q."/>
            <person name="Lv M.Q."/>
            <person name="Zhang H.B."/>
            <person name="Liu Y."/>
            <person name="Hu-Tang G.R."/>
            <person name="Wang J.P."/>
            <person name="Wang J.H."/>
            <person name="Sun Y.H."/>
            <person name="Ni S.B."/>
            <person name="Chen W.B."/>
            <person name="Zhang X.C."/>
            <person name="Jiao Y.N."/>
            <person name="Eichler E.E."/>
            <person name="Li G.H."/>
            <person name="Liu X."/>
            <person name="Gao L.Z."/>
        </authorList>
    </citation>
    <scope>NUCLEOTIDE SEQUENCE [LARGE SCALE GENOMIC DNA]</scope>
    <source>
        <strain evidence="2">cv. GT1</strain>
        <tissue evidence="1">Leaf</tissue>
    </source>
</reference>
<dbReference type="PANTHER" id="PTHR31871">
    <property type="entry name" value="OS02G0137100 PROTEIN"/>
    <property type="match status" value="1"/>
</dbReference>
<gene>
    <name evidence="1" type="ORF">GH714_028319</name>
</gene>
<dbReference type="PANTHER" id="PTHR31871:SF9">
    <property type="entry name" value="HELICASE WITH ZINC FINGER PROTEIN"/>
    <property type="match status" value="1"/>
</dbReference>
<dbReference type="InterPro" id="IPR006476">
    <property type="entry name" value="CHP01589_pln"/>
</dbReference>
<dbReference type="EMBL" id="JAAGAX010000006">
    <property type="protein sequence ID" value="KAF2312158.1"/>
    <property type="molecule type" value="Genomic_DNA"/>
</dbReference>
<evidence type="ECO:0000313" key="1">
    <source>
        <dbReference type="EMBL" id="KAF2312158.1"/>
    </source>
</evidence>
<dbReference type="AlphaFoldDB" id="A0A6A6MIE6"/>
<dbReference type="Pfam" id="PF09713">
    <property type="entry name" value="A_thal_3526"/>
    <property type="match status" value="1"/>
</dbReference>
<sequence length="354" mass="39158">MDGDESYGIDEIFVLVSAPLIFIDNRAPLPNVFYIDSAEIKFSTQRSLEPPGGLQNNAPKALGIDSGSVSVSSNNGRKVTFEDIEAVQNLIERCLQLYMNRTEVVSTLLHQARIEPGFTTLVWQKLEEENVDFFKAYCMRLALKRQIIIFNQLLEHQYQLMKMKSPVSPKVPLASIENGIQRLPVETFQIIELSINALRRYNLLIYCLLTVMNRSPADPVPAVPVIKSEMMDLSPTPVTSNGQFLFTPAEISGLSVDASALDSAYASHITSPEGLQLGPDSDTDNCRKSLQPVCQIHWNLSFSDLTAGLANVEDHGHLGNCSGSDILLDSPEQNDIGEDFFLDNVPAPGNQMKE</sequence>
<organism evidence="1 2">
    <name type="scientific">Hevea brasiliensis</name>
    <name type="common">Para rubber tree</name>
    <name type="synonym">Siphonia brasiliensis</name>
    <dbReference type="NCBI Taxonomy" id="3981"/>
    <lineage>
        <taxon>Eukaryota</taxon>
        <taxon>Viridiplantae</taxon>
        <taxon>Streptophyta</taxon>
        <taxon>Embryophyta</taxon>
        <taxon>Tracheophyta</taxon>
        <taxon>Spermatophyta</taxon>
        <taxon>Magnoliopsida</taxon>
        <taxon>eudicotyledons</taxon>
        <taxon>Gunneridae</taxon>
        <taxon>Pentapetalae</taxon>
        <taxon>rosids</taxon>
        <taxon>fabids</taxon>
        <taxon>Malpighiales</taxon>
        <taxon>Euphorbiaceae</taxon>
        <taxon>Crotonoideae</taxon>
        <taxon>Micrandreae</taxon>
        <taxon>Hevea</taxon>
    </lineage>
</organism>
<comment type="caution">
    <text evidence="1">The sequence shown here is derived from an EMBL/GenBank/DDBJ whole genome shotgun (WGS) entry which is preliminary data.</text>
</comment>
<name>A0A6A6MIE6_HEVBR</name>
<keyword evidence="2" id="KW-1185">Reference proteome</keyword>
<accession>A0A6A6MIE6</accession>
<evidence type="ECO:0000313" key="2">
    <source>
        <dbReference type="Proteomes" id="UP000467840"/>
    </source>
</evidence>